<dbReference type="AlphaFoldDB" id="A0A4U6TM02"/>
<evidence type="ECO:0000313" key="3">
    <source>
        <dbReference type="Proteomes" id="UP000298652"/>
    </source>
</evidence>
<reference evidence="2" key="1">
    <citation type="submission" date="2019-03" db="EMBL/GenBank/DDBJ databases">
        <title>WGS assembly of Setaria viridis.</title>
        <authorList>
            <person name="Huang P."/>
            <person name="Jenkins J."/>
            <person name="Grimwood J."/>
            <person name="Barry K."/>
            <person name="Healey A."/>
            <person name="Mamidi S."/>
            <person name="Sreedasyam A."/>
            <person name="Shu S."/>
            <person name="Feldman M."/>
            <person name="Wu J."/>
            <person name="Yu Y."/>
            <person name="Chen C."/>
            <person name="Johnson J."/>
            <person name="Rokhsar D."/>
            <person name="Baxter I."/>
            <person name="Schmutz J."/>
            <person name="Brutnell T."/>
            <person name="Kellogg E."/>
        </authorList>
    </citation>
    <scope>NUCLEOTIDE SEQUENCE [LARGE SCALE GENOMIC DNA]</scope>
</reference>
<feature type="compositionally biased region" description="Basic and acidic residues" evidence="1">
    <location>
        <begin position="55"/>
        <end position="74"/>
    </location>
</feature>
<sequence length="210" mass="23405">MTLFTASKLFHSNTCHPVRGSCHRSASSGVDEDVELEHGVGVVEADGLPQHVPSRHPEPPRAADHRQLPHRRTDVVPADDGDGAAGVGSRGEHHVHGHQQLGVPRRRPDVVPLRAPHRRRRPRRALRQHVVDHDGVAEVAPGTVQHLHRRRRRARQHVVHVEVEVRRRRRDGPRRRAGGEDDDEQGDGVELARSHGEEGVCPCVRACFSV</sequence>
<dbReference type="Proteomes" id="UP000298652">
    <property type="component" value="Chromosome 8"/>
</dbReference>
<organism evidence="2 3">
    <name type="scientific">Setaria viridis</name>
    <name type="common">Green bristlegrass</name>
    <name type="synonym">Setaria italica subsp. viridis</name>
    <dbReference type="NCBI Taxonomy" id="4556"/>
    <lineage>
        <taxon>Eukaryota</taxon>
        <taxon>Viridiplantae</taxon>
        <taxon>Streptophyta</taxon>
        <taxon>Embryophyta</taxon>
        <taxon>Tracheophyta</taxon>
        <taxon>Spermatophyta</taxon>
        <taxon>Magnoliopsida</taxon>
        <taxon>Liliopsida</taxon>
        <taxon>Poales</taxon>
        <taxon>Poaceae</taxon>
        <taxon>PACMAD clade</taxon>
        <taxon>Panicoideae</taxon>
        <taxon>Panicodae</taxon>
        <taxon>Paniceae</taxon>
        <taxon>Cenchrinae</taxon>
        <taxon>Setaria</taxon>
    </lineage>
</organism>
<gene>
    <name evidence="2" type="ORF">SEVIR_8G226400v2</name>
</gene>
<dbReference type="Gramene" id="TKW02145">
    <property type="protein sequence ID" value="TKW02145"/>
    <property type="gene ID" value="SEVIR_8G226400v2"/>
</dbReference>
<feature type="region of interest" description="Disordered" evidence="1">
    <location>
        <begin position="47"/>
        <end position="103"/>
    </location>
</feature>
<dbReference type="EMBL" id="CM016559">
    <property type="protein sequence ID" value="TKW02145.1"/>
    <property type="molecule type" value="Genomic_DNA"/>
</dbReference>
<evidence type="ECO:0000256" key="1">
    <source>
        <dbReference type="SAM" id="MobiDB-lite"/>
    </source>
</evidence>
<feature type="region of interest" description="Disordered" evidence="1">
    <location>
        <begin position="165"/>
        <end position="188"/>
    </location>
</feature>
<proteinExistence type="predicted"/>
<accession>A0A4U6TM02</accession>
<name>A0A4U6TM02_SETVI</name>
<keyword evidence="3" id="KW-1185">Reference proteome</keyword>
<dbReference type="OMA" id="PGRSPEH"/>
<evidence type="ECO:0000313" key="2">
    <source>
        <dbReference type="EMBL" id="TKW02145.1"/>
    </source>
</evidence>
<protein>
    <submittedName>
        <fullName evidence="2">Uncharacterized protein</fullName>
    </submittedName>
</protein>
<feature type="compositionally biased region" description="Basic residues" evidence="1">
    <location>
        <begin position="166"/>
        <end position="176"/>
    </location>
</feature>